<accession>A0A3M7PFY0</accession>
<name>A0A3M7PFY0_BRAPC</name>
<dbReference type="EMBL" id="REGN01011086">
    <property type="protein sequence ID" value="RMZ97929.1"/>
    <property type="molecule type" value="Genomic_DNA"/>
</dbReference>
<keyword evidence="7" id="KW-1185">Reference proteome</keyword>
<reference evidence="6 7" key="1">
    <citation type="journal article" date="2018" name="Sci. Rep.">
        <title>Genomic signatures of local adaptation to the degree of environmental predictability in rotifers.</title>
        <authorList>
            <person name="Franch-Gras L."/>
            <person name="Hahn C."/>
            <person name="Garcia-Roger E.M."/>
            <person name="Carmona M.J."/>
            <person name="Serra M."/>
            <person name="Gomez A."/>
        </authorList>
    </citation>
    <scope>NUCLEOTIDE SEQUENCE [LARGE SCALE GENOMIC DNA]</scope>
    <source>
        <strain evidence="6">HYR1</strain>
    </source>
</reference>
<dbReference type="PANTHER" id="PTHR46481">
    <property type="entry name" value="ZINC FINGER BED DOMAIN-CONTAINING PROTEIN 4"/>
    <property type="match status" value="1"/>
</dbReference>
<dbReference type="OrthoDB" id="1607513at2759"/>
<sequence length="112" mass="12668">SKTALAIRTSIDEVLIEWNIESKVEFISTDNALNICKAVSESKEEIIHVRCLGHLLNLVVKKVLEFEIPNSHTSTQPECLLNDEDEADSSENILFSSEEVFIIEKQNNLLKI</sequence>
<dbReference type="Proteomes" id="UP000276133">
    <property type="component" value="Unassembled WGS sequence"/>
</dbReference>
<keyword evidence="2" id="KW-0479">Metal-binding</keyword>
<gene>
    <name evidence="6" type="ORF">BpHYR1_026706</name>
</gene>
<dbReference type="SUPFAM" id="SSF53098">
    <property type="entry name" value="Ribonuclease H-like"/>
    <property type="match status" value="1"/>
</dbReference>
<evidence type="ECO:0000256" key="1">
    <source>
        <dbReference type="ARBA" id="ARBA00004123"/>
    </source>
</evidence>
<organism evidence="6 7">
    <name type="scientific">Brachionus plicatilis</name>
    <name type="common">Marine rotifer</name>
    <name type="synonym">Brachionus muelleri</name>
    <dbReference type="NCBI Taxonomy" id="10195"/>
    <lineage>
        <taxon>Eukaryota</taxon>
        <taxon>Metazoa</taxon>
        <taxon>Spiralia</taxon>
        <taxon>Gnathifera</taxon>
        <taxon>Rotifera</taxon>
        <taxon>Eurotatoria</taxon>
        <taxon>Monogononta</taxon>
        <taxon>Pseudotrocha</taxon>
        <taxon>Ploima</taxon>
        <taxon>Brachionidae</taxon>
        <taxon>Brachionus</taxon>
    </lineage>
</organism>
<evidence type="ECO:0000313" key="7">
    <source>
        <dbReference type="Proteomes" id="UP000276133"/>
    </source>
</evidence>
<keyword evidence="5" id="KW-0539">Nucleus</keyword>
<dbReference type="GO" id="GO:0008270">
    <property type="term" value="F:zinc ion binding"/>
    <property type="evidence" value="ECO:0007669"/>
    <property type="project" value="UniProtKB-KW"/>
</dbReference>
<evidence type="ECO:0000313" key="6">
    <source>
        <dbReference type="EMBL" id="RMZ97929.1"/>
    </source>
</evidence>
<comment type="caution">
    <text evidence="6">The sequence shown here is derived from an EMBL/GenBank/DDBJ whole genome shotgun (WGS) entry which is preliminary data.</text>
</comment>
<keyword evidence="4" id="KW-0862">Zinc</keyword>
<proteinExistence type="predicted"/>
<evidence type="ECO:0000256" key="4">
    <source>
        <dbReference type="ARBA" id="ARBA00022833"/>
    </source>
</evidence>
<dbReference type="AlphaFoldDB" id="A0A3M7PFY0"/>
<evidence type="ECO:0000256" key="5">
    <source>
        <dbReference type="ARBA" id="ARBA00023242"/>
    </source>
</evidence>
<evidence type="ECO:0000256" key="2">
    <source>
        <dbReference type="ARBA" id="ARBA00022723"/>
    </source>
</evidence>
<dbReference type="InterPro" id="IPR052035">
    <property type="entry name" value="ZnF_BED_domain_contain"/>
</dbReference>
<dbReference type="PANTHER" id="PTHR46481:SF10">
    <property type="entry name" value="ZINC FINGER BED DOMAIN-CONTAINING PROTEIN 39"/>
    <property type="match status" value="1"/>
</dbReference>
<evidence type="ECO:0000256" key="3">
    <source>
        <dbReference type="ARBA" id="ARBA00022771"/>
    </source>
</evidence>
<feature type="non-terminal residue" evidence="6">
    <location>
        <position position="1"/>
    </location>
</feature>
<comment type="subcellular location">
    <subcellularLocation>
        <location evidence="1">Nucleus</location>
    </subcellularLocation>
</comment>
<dbReference type="InterPro" id="IPR012337">
    <property type="entry name" value="RNaseH-like_sf"/>
</dbReference>
<keyword evidence="3" id="KW-0863">Zinc-finger</keyword>
<protein>
    <submittedName>
        <fullName evidence="6">Zinc finger BED domain-containing 4-like</fullName>
    </submittedName>
</protein>
<dbReference type="GO" id="GO:0005634">
    <property type="term" value="C:nucleus"/>
    <property type="evidence" value="ECO:0007669"/>
    <property type="project" value="UniProtKB-SubCell"/>
</dbReference>